<evidence type="ECO:0000256" key="2">
    <source>
        <dbReference type="ARBA" id="ARBA00022448"/>
    </source>
</evidence>
<protein>
    <submittedName>
        <fullName evidence="8">MFS transporter</fullName>
    </submittedName>
</protein>
<evidence type="ECO:0000256" key="5">
    <source>
        <dbReference type="ARBA" id="ARBA00023136"/>
    </source>
</evidence>
<keyword evidence="9" id="KW-1185">Reference proteome</keyword>
<keyword evidence="2" id="KW-0813">Transport</keyword>
<evidence type="ECO:0000256" key="1">
    <source>
        <dbReference type="ARBA" id="ARBA00004141"/>
    </source>
</evidence>
<comment type="subcellular location">
    <subcellularLocation>
        <location evidence="1">Membrane</location>
        <topology evidence="1">Multi-pass membrane protein</topology>
    </subcellularLocation>
</comment>
<gene>
    <name evidence="8" type="ORF">GRI62_10785</name>
</gene>
<dbReference type="PANTHER" id="PTHR19432">
    <property type="entry name" value="SUGAR TRANSPORTER"/>
    <property type="match status" value="1"/>
</dbReference>
<feature type="transmembrane region" description="Helical" evidence="6">
    <location>
        <begin position="384"/>
        <end position="401"/>
    </location>
</feature>
<keyword evidence="4 6" id="KW-1133">Transmembrane helix</keyword>
<evidence type="ECO:0000256" key="6">
    <source>
        <dbReference type="SAM" id="Phobius"/>
    </source>
</evidence>
<feature type="transmembrane region" description="Helical" evidence="6">
    <location>
        <begin position="47"/>
        <end position="68"/>
    </location>
</feature>
<feature type="transmembrane region" description="Helical" evidence="6">
    <location>
        <begin position="7"/>
        <end position="27"/>
    </location>
</feature>
<feature type="transmembrane region" description="Helical" evidence="6">
    <location>
        <begin position="144"/>
        <end position="165"/>
    </location>
</feature>
<feature type="transmembrane region" description="Helical" evidence="6">
    <location>
        <begin position="185"/>
        <end position="203"/>
    </location>
</feature>
<evidence type="ECO:0000313" key="9">
    <source>
        <dbReference type="Proteomes" id="UP000460626"/>
    </source>
</evidence>
<feature type="transmembrane region" description="Helical" evidence="6">
    <location>
        <begin position="309"/>
        <end position="332"/>
    </location>
</feature>
<dbReference type="AlphaFoldDB" id="A0A845A4L1"/>
<feature type="transmembrane region" description="Helical" evidence="6">
    <location>
        <begin position="352"/>
        <end position="372"/>
    </location>
</feature>
<feature type="transmembrane region" description="Helical" evidence="6">
    <location>
        <begin position="102"/>
        <end position="123"/>
    </location>
</feature>
<dbReference type="PANTHER" id="PTHR19432:SF35">
    <property type="entry name" value="SOLUTE CARRIER FAMILY 45 MEMBER 3 ISOFORM X1"/>
    <property type="match status" value="1"/>
</dbReference>
<dbReference type="PROSITE" id="PS50850">
    <property type="entry name" value="MFS"/>
    <property type="match status" value="1"/>
</dbReference>
<accession>A0A845A4L1</accession>
<dbReference type="OrthoDB" id="7584869at2"/>
<dbReference type="GO" id="GO:0022857">
    <property type="term" value="F:transmembrane transporter activity"/>
    <property type="evidence" value="ECO:0007669"/>
    <property type="project" value="InterPro"/>
</dbReference>
<feature type="transmembrane region" description="Helical" evidence="6">
    <location>
        <begin position="475"/>
        <end position="496"/>
    </location>
</feature>
<comment type="caution">
    <text evidence="8">The sequence shown here is derived from an EMBL/GenBank/DDBJ whole genome shotgun (WGS) entry which is preliminary data.</text>
</comment>
<reference evidence="8 9" key="1">
    <citation type="submission" date="2019-12" db="EMBL/GenBank/DDBJ databases">
        <title>Genomic-based taxomic classification of the family Erythrobacteraceae.</title>
        <authorList>
            <person name="Xu L."/>
        </authorList>
    </citation>
    <scope>NUCLEOTIDE SEQUENCE [LARGE SCALE GENOMIC DNA]</scope>
    <source>
        <strain evidence="8 9">RC4-10-4</strain>
    </source>
</reference>
<keyword evidence="3 6" id="KW-0812">Transmembrane</keyword>
<dbReference type="EMBL" id="WTYH01000001">
    <property type="protein sequence ID" value="MXO94086.1"/>
    <property type="molecule type" value="Genomic_DNA"/>
</dbReference>
<dbReference type="GO" id="GO:0016020">
    <property type="term" value="C:membrane"/>
    <property type="evidence" value="ECO:0007669"/>
    <property type="project" value="UniProtKB-SubCell"/>
</dbReference>
<dbReference type="RefSeq" id="WP_131453879.1">
    <property type="nucleotide sequence ID" value="NZ_BMJK01000002.1"/>
</dbReference>
<sequence length="501" mass="53724">MRKPRMGAGGLANISLGFFGIQIGFVLQNSNMSRIFQTLGASMDDLPALWVAAPLTGLIVQPIIGHLSDRTWNRFGRRRPYFMAGALLAAIALLLMPLAPAFAAPLVFAAALLWVLDASLNIAMEPFRAFVGDMLDSSQHATGYAVQTAFIGAGAVVAAIFPWLLEQFGVSNVAAAGEIPATVRWSFWAGAVALFAAIGWTVVSTREYSPEQMAAFEAEREVEALQPLRALAAKSYASSLLWLAAGAVVAVIVAPLGLEKEIYLLAGLLATYGVLSAIGIAMARQGREANMLSSIVGDFSGMPDTMKRLALVQFFSWSALFIMWIYSGPIVSQYFYGSADPTSAAYNEGANWWNLIYTVQNGVAAVAALLLLPAMSRRLGKARTHMVCLMLGAAGFLGYFVLRDPDLLIVCEVLKGIAWASILAMPYAILASSLPQAKLGIYMGLFNIFIVVPQLLVATVMGSVMNAFFPDDPVWTMLFAAAAWALAGLAMLRVTVPDETR</sequence>
<evidence type="ECO:0000256" key="3">
    <source>
        <dbReference type="ARBA" id="ARBA00022692"/>
    </source>
</evidence>
<organism evidence="8 9">
    <name type="scientific">Aurantiacibacter arachoides</name>
    <dbReference type="NCBI Taxonomy" id="1850444"/>
    <lineage>
        <taxon>Bacteria</taxon>
        <taxon>Pseudomonadati</taxon>
        <taxon>Pseudomonadota</taxon>
        <taxon>Alphaproteobacteria</taxon>
        <taxon>Sphingomonadales</taxon>
        <taxon>Erythrobacteraceae</taxon>
        <taxon>Aurantiacibacter</taxon>
    </lineage>
</organism>
<evidence type="ECO:0000313" key="8">
    <source>
        <dbReference type="EMBL" id="MXO94086.1"/>
    </source>
</evidence>
<dbReference type="SUPFAM" id="SSF103473">
    <property type="entry name" value="MFS general substrate transporter"/>
    <property type="match status" value="1"/>
</dbReference>
<keyword evidence="5 6" id="KW-0472">Membrane</keyword>
<evidence type="ECO:0000259" key="7">
    <source>
        <dbReference type="PROSITE" id="PS50850"/>
    </source>
</evidence>
<dbReference type="Proteomes" id="UP000460626">
    <property type="component" value="Unassembled WGS sequence"/>
</dbReference>
<evidence type="ECO:0000256" key="4">
    <source>
        <dbReference type="ARBA" id="ARBA00022989"/>
    </source>
</evidence>
<name>A0A845A4L1_9SPHN</name>
<dbReference type="InterPro" id="IPR011701">
    <property type="entry name" value="MFS"/>
</dbReference>
<dbReference type="Gene3D" id="1.20.1250.20">
    <property type="entry name" value="MFS general substrate transporter like domains"/>
    <property type="match status" value="1"/>
</dbReference>
<feature type="transmembrane region" description="Helical" evidence="6">
    <location>
        <begin position="80"/>
        <end position="96"/>
    </location>
</feature>
<proteinExistence type="predicted"/>
<dbReference type="InterPro" id="IPR036259">
    <property type="entry name" value="MFS_trans_sf"/>
</dbReference>
<dbReference type="Pfam" id="PF07690">
    <property type="entry name" value="MFS_1"/>
    <property type="match status" value="1"/>
</dbReference>
<feature type="transmembrane region" description="Helical" evidence="6">
    <location>
        <begin position="236"/>
        <end position="256"/>
    </location>
</feature>
<feature type="transmembrane region" description="Helical" evidence="6">
    <location>
        <begin position="442"/>
        <end position="469"/>
    </location>
</feature>
<feature type="transmembrane region" description="Helical" evidence="6">
    <location>
        <begin position="262"/>
        <end position="283"/>
    </location>
</feature>
<feature type="domain" description="Major facilitator superfamily (MFS) profile" evidence="7">
    <location>
        <begin position="305"/>
        <end position="501"/>
    </location>
</feature>
<feature type="transmembrane region" description="Helical" evidence="6">
    <location>
        <begin position="407"/>
        <end position="430"/>
    </location>
</feature>
<dbReference type="InterPro" id="IPR020846">
    <property type="entry name" value="MFS_dom"/>
</dbReference>